<dbReference type="Pfam" id="PF07624">
    <property type="entry name" value="PSD2"/>
    <property type="match status" value="1"/>
</dbReference>
<dbReference type="Pfam" id="PF07627">
    <property type="entry name" value="PSCyt3"/>
    <property type="match status" value="1"/>
</dbReference>
<evidence type="ECO:0000313" key="4">
    <source>
        <dbReference type="Proteomes" id="UP000253562"/>
    </source>
</evidence>
<accession>A0A368KYE6</accession>
<dbReference type="InterPro" id="IPR013039">
    <property type="entry name" value="DUF1588"/>
</dbReference>
<evidence type="ECO:0000313" key="3">
    <source>
        <dbReference type="EMBL" id="RCS54807.1"/>
    </source>
</evidence>
<dbReference type="OrthoDB" id="280571at2"/>
<dbReference type="Proteomes" id="UP000253562">
    <property type="component" value="Unassembled WGS sequence"/>
</dbReference>
<reference evidence="3 4" key="1">
    <citation type="submission" date="2018-07" db="EMBL/GenBank/DDBJ databases">
        <title>Comparative genomes isolates from brazilian mangrove.</title>
        <authorList>
            <person name="De Araujo J.E."/>
            <person name="Taketani R.G."/>
            <person name="Silva M.C.P."/>
            <person name="Lourenco M.V."/>
            <person name="Oliveira V.M."/>
            <person name="Andreote F.D."/>
        </authorList>
    </citation>
    <scope>NUCLEOTIDE SEQUENCE [LARGE SCALE GENOMIC DNA]</scope>
    <source>
        <strain evidence="3 4">HEX PRIS-MGV</strain>
    </source>
</reference>
<feature type="domain" description="DUF1585" evidence="1">
    <location>
        <begin position="177"/>
        <end position="250"/>
    </location>
</feature>
<protein>
    <submittedName>
        <fullName evidence="3">DUF1588 domain-containing protein</fullName>
    </submittedName>
</protein>
<comment type="caution">
    <text evidence="3">The sequence shown here is derived from an EMBL/GenBank/DDBJ whole genome shotgun (WGS) entry which is preliminary data.</text>
</comment>
<dbReference type="InterPro" id="IPR011478">
    <property type="entry name" value="DUF1585"/>
</dbReference>
<feature type="domain" description="DUF1588" evidence="2">
    <location>
        <begin position="52"/>
        <end position="147"/>
    </location>
</feature>
<organism evidence="3 4">
    <name type="scientific">Bremerella cremea</name>
    <dbReference type="NCBI Taxonomy" id="1031537"/>
    <lineage>
        <taxon>Bacteria</taxon>
        <taxon>Pseudomonadati</taxon>
        <taxon>Planctomycetota</taxon>
        <taxon>Planctomycetia</taxon>
        <taxon>Pirellulales</taxon>
        <taxon>Pirellulaceae</taxon>
        <taxon>Bremerella</taxon>
    </lineage>
</organism>
<name>A0A368KYE6_9BACT</name>
<dbReference type="EMBL" id="QPEX01000010">
    <property type="protein sequence ID" value="RCS54807.1"/>
    <property type="molecule type" value="Genomic_DNA"/>
</dbReference>
<evidence type="ECO:0000259" key="2">
    <source>
        <dbReference type="Pfam" id="PF07627"/>
    </source>
</evidence>
<dbReference type="RefSeq" id="WP_114367869.1">
    <property type="nucleotide sequence ID" value="NZ_QPEX01000010.1"/>
</dbReference>
<evidence type="ECO:0000259" key="1">
    <source>
        <dbReference type="Pfam" id="PF07624"/>
    </source>
</evidence>
<proteinExistence type="predicted"/>
<sequence>MNFVDSDWTFLNQRLAEHYGYLDRRLAARYGLPKVEGHEHFQKVPIPSDLLRGGVLSQASVMKVTANGTTTSPVIRGVWVADKLLGRPAPPPPPGVPAVEPDIRGATTVRLQLEQHRNNPYCASCHKRIDPAGLALEEFDAIGGRRMRYRVIVEGKKGKNVAYLSGPRVISAYDLPDGRKFSNFDGFRKCLLDDDVFVKRVIAEKLLNYATGRRIGLAQRDTVNQIVAESAQQDYGLKSMIHAVVASDLFVAP</sequence>
<gene>
    <name evidence="3" type="ORF">DTL42_06705</name>
</gene>
<dbReference type="AlphaFoldDB" id="A0A368KYE6"/>